<sequence length="66" mass="7907">MHYACYKPYENISIDEQLFPTKAQCHFTQYMPNKLHKFGIKCNFASILKQNMYIINGFPYLHKDET</sequence>
<dbReference type="Proteomes" id="UP001607302">
    <property type="component" value="Unassembled WGS sequence"/>
</dbReference>
<dbReference type="Pfam" id="PF13843">
    <property type="entry name" value="DDE_Tnp_1_7"/>
    <property type="match status" value="1"/>
</dbReference>
<organism evidence="2 3">
    <name type="scientific">Vespula squamosa</name>
    <name type="common">Southern yellow jacket</name>
    <name type="synonym">Wasp</name>
    <dbReference type="NCBI Taxonomy" id="30214"/>
    <lineage>
        <taxon>Eukaryota</taxon>
        <taxon>Metazoa</taxon>
        <taxon>Ecdysozoa</taxon>
        <taxon>Arthropoda</taxon>
        <taxon>Hexapoda</taxon>
        <taxon>Insecta</taxon>
        <taxon>Pterygota</taxon>
        <taxon>Neoptera</taxon>
        <taxon>Endopterygota</taxon>
        <taxon>Hymenoptera</taxon>
        <taxon>Apocrita</taxon>
        <taxon>Aculeata</taxon>
        <taxon>Vespoidea</taxon>
        <taxon>Vespidae</taxon>
        <taxon>Vespinae</taxon>
        <taxon>Vespula</taxon>
    </lineage>
</organism>
<accession>A0ABD2ATA4</accession>
<evidence type="ECO:0000313" key="2">
    <source>
        <dbReference type="EMBL" id="KAL2723852.1"/>
    </source>
</evidence>
<gene>
    <name evidence="2" type="ORF">V1478_008365</name>
</gene>
<reference evidence="2 3" key="1">
    <citation type="journal article" date="2024" name="Ann. Entomol. Soc. Am.">
        <title>Genomic analyses of the southern and eastern yellowjacket wasps (Hymenoptera: Vespidae) reveal evolutionary signatures of social life.</title>
        <authorList>
            <person name="Catto M.A."/>
            <person name="Caine P.B."/>
            <person name="Orr S.E."/>
            <person name="Hunt B.G."/>
            <person name="Goodisman M.A.D."/>
        </authorList>
    </citation>
    <scope>NUCLEOTIDE SEQUENCE [LARGE SCALE GENOMIC DNA]</scope>
    <source>
        <strain evidence="2">233</strain>
        <tissue evidence="2">Head and thorax</tissue>
    </source>
</reference>
<dbReference type="InterPro" id="IPR029526">
    <property type="entry name" value="PGBD"/>
</dbReference>
<dbReference type="AlphaFoldDB" id="A0ABD2ATA4"/>
<evidence type="ECO:0000313" key="3">
    <source>
        <dbReference type="Proteomes" id="UP001607302"/>
    </source>
</evidence>
<keyword evidence="3" id="KW-1185">Reference proteome</keyword>
<comment type="caution">
    <text evidence="2">The sequence shown here is derived from an EMBL/GenBank/DDBJ whole genome shotgun (WGS) entry which is preliminary data.</text>
</comment>
<dbReference type="EMBL" id="JAUDFV010000139">
    <property type="protein sequence ID" value="KAL2723852.1"/>
    <property type="molecule type" value="Genomic_DNA"/>
</dbReference>
<evidence type="ECO:0000259" key="1">
    <source>
        <dbReference type="Pfam" id="PF13843"/>
    </source>
</evidence>
<name>A0ABD2ATA4_VESSQ</name>
<protein>
    <submittedName>
        <fullName evidence="2">PiggyBac transposable element-derived protein 4-like</fullName>
    </submittedName>
</protein>
<proteinExistence type="predicted"/>
<feature type="domain" description="PiggyBac transposable element-derived protein" evidence="1">
    <location>
        <begin position="5"/>
        <end position="64"/>
    </location>
</feature>